<dbReference type="STRING" id="1167006.UWK_02305"/>
<accession>M1PGT4</accession>
<protein>
    <recommendedName>
        <fullName evidence="3">Methyltransferase family protein</fullName>
    </recommendedName>
</protein>
<dbReference type="InterPro" id="IPR029063">
    <property type="entry name" value="SAM-dependent_MTases_sf"/>
</dbReference>
<evidence type="ECO:0000313" key="2">
    <source>
        <dbReference type="Proteomes" id="UP000011721"/>
    </source>
</evidence>
<dbReference type="SUPFAM" id="SSF53335">
    <property type="entry name" value="S-adenosyl-L-methionine-dependent methyltransferases"/>
    <property type="match status" value="1"/>
</dbReference>
<dbReference type="Pfam" id="PF13489">
    <property type="entry name" value="Methyltransf_23"/>
    <property type="match status" value="1"/>
</dbReference>
<evidence type="ECO:0000313" key="1">
    <source>
        <dbReference type="EMBL" id="AGF78845.1"/>
    </source>
</evidence>
<dbReference type="AlphaFoldDB" id="M1PGT4"/>
<sequence>MERNPVVCPLCQSTGSSELFHRDTARSYYRCTLCHLTHIPPVQRLSLRAEREEYDKHQNSPDDVRYRAFLGRLFNPLHKRLLPDSRGLDFGSGPGPTLSLMFEEAGHRVSLYDPFYAPDTQSLRIQYDFITASEVVEHLHDPAADLALLWSLLLPGGWLGIMTKLALDKAAFSTWHYKKDPTHVCFFASETMRWLAGKWQTELLFIGDDVLLFKKPE</sequence>
<evidence type="ECO:0008006" key="3">
    <source>
        <dbReference type="Google" id="ProtNLM"/>
    </source>
</evidence>
<dbReference type="Proteomes" id="UP000011721">
    <property type="component" value="Chromosome"/>
</dbReference>
<dbReference type="eggNOG" id="COG2227">
    <property type="taxonomic scope" value="Bacteria"/>
</dbReference>
<dbReference type="KEGG" id="dsf:UWK_02305"/>
<gene>
    <name evidence="1" type="ordered locus">UWK_02305</name>
</gene>
<name>M1PGT4_DESSD</name>
<organism evidence="1 2">
    <name type="scientific">Desulfocapsa sulfexigens (strain DSM 10523 / SB164P1)</name>
    <dbReference type="NCBI Taxonomy" id="1167006"/>
    <lineage>
        <taxon>Bacteria</taxon>
        <taxon>Pseudomonadati</taxon>
        <taxon>Thermodesulfobacteriota</taxon>
        <taxon>Desulfobulbia</taxon>
        <taxon>Desulfobulbales</taxon>
        <taxon>Desulfocapsaceae</taxon>
        <taxon>Desulfocapsa</taxon>
    </lineage>
</organism>
<proteinExistence type="predicted"/>
<dbReference type="Gene3D" id="3.40.50.150">
    <property type="entry name" value="Vaccinia Virus protein VP39"/>
    <property type="match status" value="1"/>
</dbReference>
<keyword evidence="2" id="KW-1185">Reference proteome</keyword>
<dbReference type="OrthoDB" id="9816564at2"/>
<dbReference type="RefSeq" id="WP_015404533.1">
    <property type="nucleotide sequence ID" value="NC_020304.1"/>
</dbReference>
<dbReference type="PATRIC" id="fig|1167006.5.peg.2501"/>
<dbReference type="EMBL" id="CP003985">
    <property type="protein sequence ID" value="AGF78845.1"/>
    <property type="molecule type" value="Genomic_DNA"/>
</dbReference>
<reference evidence="2" key="1">
    <citation type="journal article" date="2013" name="Stand. Genomic Sci.">
        <title>Complete genome sequence of Desulfocapsa sulfexigens, a marine deltaproteobacterium specialized in disproportionating inorganic sulfur compounds.</title>
        <authorList>
            <person name="Finster K.W."/>
            <person name="Kjeldsen K.U."/>
            <person name="Kube M."/>
            <person name="Reinhardt R."/>
            <person name="Mussmann M."/>
            <person name="Amann R."/>
            <person name="Schreiber L."/>
        </authorList>
    </citation>
    <scope>NUCLEOTIDE SEQUENCE [LARGE SCALE GENOMIC DNA]</scope>
    <source>
        <strain evidence="2">DSM 10523 / SB164P1</strain>
    </source>
</reference>
<dbReference type="HOGENOM" id="CLU_063353_0_0_7"/>